<evidence type="ECO:0000313" key="2">
    <source>
        <dbReference type="Proteomes" id="UP001176961"/>
    </source>
</evidence>
<dbReference type="AlphaFoldDB" id="A0AA36GKQ2"/>
<proteinExistence type="predicted"/>
<evidence type="ECO:0008006" key="3">
    <source>
        <dbReference type="Google" id="ProtNLM"/>
    </source>
</evidence>
<sequence length="107" mass="12535">MAEEEHTATFKIFFEVPRFTITYKNKKDLFKTFQKKLKQLNLNADGIMWADWDGDRFVLKSPEDLVGAVGHYNGSPVKIFYPTPHHQAFLTATRFQLLIIPSIQRYQ</sequence>
<organism evidence="1 2">
    <name type="scientific">Cylicocyclus nassatus</name>
    <name type="common">Nematode worm</name>
    <dbReference type="NCBI Taxonomy" id="53992"/>
    <lineage>
        <taxon>Eukaryota</taxon>
        <taxon>Metazoa</taxon>
        <taxon>Ecdysozoa</taxon>
        <taxon>Nematoda</taxon>
        <taxon>Chromadorea</taxon>
        <taxon>Rhabditida</taxon>
        <taxon>Rhabditina</taxon>
        <taxon>Rhabditomorpha</taxon>
        <taxon>Strongyloidea</taxon>
        <taxon>Strongylidae</taxon>
        <taxon>Cylicocyclus</taxon>
    </lineage>
</organism>
<reference evidence="1" key="1">
    <citation type="submission" date="2023-07" db="EMBL/GenBank/DDBJ databases">
        <authorList>
            <consortium name="CYATHOMIX"/>
        </authorList>
    </citation>
    <scope>NUCLEOTIDE SEQUENCE</scope>
    <source>
        <strain evidence="1">N/A</strain>
    </source>
</reference>
<dbReference type="Pfam" id="PF17618">
    <property type="entry name" value="SL4P"/>
    <property type="match status" value="1"/>
</dbReference>
<comment type="caution">
    <text evidence="1">The sequence shown here is derived from an EMBL/GenBank/DDBJ whole genome shotgun (WGS) entry which is preliminary data.</text>
</comment>
<name>A0AA36GKQ2_CYLNA</name>
<dbReference type="InterPro" id="IPR035127">
    <property type="entry name" value="SL4P"/>
</dbReference>
<protein>
    <recommendedName>
        <fullName evidence="3">PB1 domain-containing protein</fullName>
    </recommendedName>
</protein>
<dbReference type="Proteomes" id="UP001176961">
    <property type="component" value="Unassembled WGS sequence"/>
</dbReference>
<evidence type="ECO:0000313" key="1">
    <source>
        <dbReference type="EMBL" id="CAJ0593622.1"/>
    </source>
</evidence>
<accession>A0AA36GKQ2</accession>
<dbReference type="SUPFAM" id="SSF54277">
    <property type="entry name" value="CAD &amp; PB1 domains"/>
    <property type="match status" value="1"/>
</dbReference>
<keyword evidence="2" id="KW-1185">Reference proteome</keyword>
<dbReference type="EMBL" id="CATQJL010000112">
    <property type="protein sequence ID" value="CAJ0593622.1"/>
    <property type="molecule type" value="Genomic_DNA"/>
</dbReference>
<gene>
    <name evidence="1" type="ORF">CYNAS_LOCUS5605</name>
</gene>